<evidence type="ECO:0000256" key="1">
    <source>
        <dbReference type="ARBA" id="ARBA00004370"/>
    </source>
</evidence>
<keyword evidence="4" id="KW-0809">Transit peptide</keyword>
<comment type="caution">
    <text evidence="7">The sequence shown here is derived from an EMBL/GenBank/DDBJ whole genome shotgun (WGS) entry which is preliminary data.</text>
</comment>
<evidence type="ECO:0000256" key="4">
    <source>
        <dbReference type="ARBA" id="ARBA00022946"/>
    </source>
</evidence>
<proteinExistence type="predicted"/>
<dbReference type="Proteomes" id="UP001301152">
    <property type="component" value="Unassembled WGS sequence"/>
</dbReference>
<dbReference type="InterPro" id="IPR006885">
    <property type="entry name" value="NADH_UbQ_FeS_4_mit-like"/>
</dbReference>
<comment type="subcellular location">
    <subcellularLocation>
        <location evidence="1">Membrane</location>
    </subcellularLocation>
</comment>
<sequence length="102" mass="11673">MPARIYKQAKPAGQSGLAGTKEWILEYGQSAPRLRSRLMGWNGSTDDTISQIRLYFVSCEEAVAYAERHGIHAEIEKTAQRIRSPKIYADNFAYNRVENWTH</sequence>
<dbReference type="Pfam" id="PF04800">
    <property type="entry name" value="NDUS4"/>
    <property type="match status" value="1"/>
</dbReference>
<evidence type="ECO:0000256" key="6">
    <source>
        <dbReference type="ARBA" id="ARBA00023136"/>
    </source>
</evidence>
<keyword evidence="5" id="KW-0249">Electron transport</keyword>
<dbReference type="InterPro" id="IPR038532">
    <property type="entry name" value="NDUFS4-like_sf"/>
</dbReference>
<gene>
    <name evidence="7" type="ORF">OQ497_00850</name>
</gene>
<dbReference type="PANTHER" id="PTHR12219:SF8">
    <property type="entry name" value="NADH DEHYDROGENASE [UBIQUINONE] IRON-SULFUR PROTEIN 4, MITOCHONDRIAL"/>
    <property type="match status" value="1"/>
</dbReference>
<dbReference type="Gene3D" id="3.30.160.190">
    <property type="entry name" value="atu1810 like domain"/>
    <property type="match status" value="1"/>
</dbReference>
<evidence type="ECO:0000256" key="2">
    <source>
        <dbReference type="ARBA" id="ARBA00022448"/>
    </source>
</evidence>
<evidence type="ECO:0000256" key="3">
    <source>
        <dbReference type="ARBA" id="ARBA00022660"/>
    </source>
</evidence>
<keyword evidence="2" id="KW-0813">Transport</keyword>
<reference evidence="7 8" key="1">
    <citation type="submission" date="2022-11" db="EMBL/GenBank/DDBJ databases">
        <title>Genome sequencing of Acetobacter type strain.</title>
        <authorList>
            <person name="Heo J."/>
            <person name="Lee D."/>
            <person name="Han B.-H."/>
            <person name="Hong S.-B."/>
            <person name="Kwon S.-W."/>
        </authorList>
    </citation>
    <scope>NUCLEOTIDE SEQUENCE [LARGE SCALE GENOMIC DNA]</scope>
    <source>
        <strain evidence="7 8">KACC 21253</strain>
    </source>
</reference>
<dbReference type="EMBL" id="JAPIUZ010000001">
    <property type="protein sequence ID" value="MCX2562519.1"/>
    <property type="molecule type" value="Genomic_DNA"/>
</dbReference>
<evidence type="ECO:0000313" key="7">
    <source>
        <dbReference type="EMBL" id="MCX2562519.1"/>
    </source>
</evidence>
<dbReference type="RefSeq" id="WP_173559366.1">
    <property type="nucleotide sequence ID" value="NZ_JAERKX010000001.1"/>
</dbReference>
<dbReference type="PANTHER" id="PTHR12219">
    <property type="entry name" value="NADH-UBIQUINONE OXIDOREDUCTASE"/>
    <property type="match status" value="1"/>
</dbReference>
<name>A0ABT3QB59_9PROT</name>
<accession>A0ABT3QB59</accession>
<evidence type="ECO:0000256" key="5">
    <source>
        <dbReference type="ARBA" id="ARBA00022982"/>
    </source>
</evidence>
<protein>
    <submittedName>
        <fullName evidence="7">ETC complex I subunit</fullName>
    </submittedName>
</protein>
<keyword evidence="3" id="KW-0679">Respiratory chain</keyword>
<keyword evidence="6" id="KW-0472">Membrane</keyword>
<organism evidence="7 8">
    <name type="scientific">Acetobacter thailandicus</name>
    <dbReference type="NCBI Taxonomy" id="1502842"/>
    <lineage>
        <taxon>Bacteria</taxon>
        <taxon>Pseudomonadati</taxon>
        <taxon>Pseudomonadota</taxon>
        <taxon>Alphaproteobacteria</taxon>
        <taxon>Acetobacterales</taxon>
        <taxon>Acetobacteraceae</taxon>
        <taxon>Acetobacter</taxon>
    </lineage>
</organism>
<keyword evidence="8" id="KW-1185">Reference proteome</keyword>
<evidence type="ECO:0000313" key="8">
    <source>
        <dbReference type="Proteomes" id="UP001301152"/>
    </source>
</evidence>